<reference evidence="3" key="2">
    <citation type="submission" date="2020-09" db="EMBL/GenBank/DDBJ databases">
        <authorList>
            <person name="Sun Q."/>
            <person name="Zhou Y."/>
        </authorList>
    </citation>
    <scope>NUCLEOTIDE SEQUENCE</scope>
    <source>
        <strain evidence="3">CGMCC 4.7201</strain>
    </source>
</reference>
<evidence type="ECO:0000313" key="4">
    <source>
        <dbReference type="Proteomes" id="UP000641932"/>
    </source>
</evidence>
<sequence length="284" mass="30266">MRLCFLVEEHYRDDGMPLDVVGRLRSWGHSVDVLLPGSSLIAMPELIRAGTHDAWVLKTVSGGPGLSMLESAAAVGLPTINDARSIRPVRDKAVAATVARSRGIPVPPTYFAATPALLARVPDEHYPLVVKPCDGSSGRSVHLVSSPGQLADTGALLRGEGYLLAQPYIPNSGADLKVYSITGELHATVRRSPLHPGRPVLEREVPLTTELARLTAKVGEVFGLDLFGVDIVEGPEGPMVVDINDFPSFRQVPDAVDRVARAVLRLAGSAGDRAPMDPERTLVG</sequence>
<keyword evidence="1" id="KW-0547">Nucleotide-binding</keyword>
<dbReference type="InterPro" id="IPR011761">
    <property type="entry name" value="ATP-grasp"/>
</dbReference>
<keyword evidence="1" id="KW-0067">ATP-binding</keyword>
<comment type="caution">
    <text evidence="3">The sequence shown here is derived from an EMBL/GenBank/DDBJ whole genome shotgun (WGS) entry which is preliminary data.</text>
</comment>
<dbReference type="GO" id="GO:0009432">
    <property type="term" value="P:SOS response"/>
    <property type="evidence" value="ECO:0007669"/>
    <property type="project" value="TreeGrafter"/>
</dbReference>
<proteinExistence type="predicted"/>
<organism evidence="3 4">
    <name type="scientific">Wenjunlia tyrosinilytica</name>
    <dbReference type="NCBI Taxonomy" id="1544741"/>
    <lineage>
        <taxon>Bacteria</taxon>
        <taxon>Bacillati</taxon>
        <taxon>Actinomycetota</taxon>
        <taxon>Actinomycetes</taxon>
        <taxon>Kitasatosporales</taxon>
        <taxon>Streptomycetaceae</taxon>
        <taxon>Wenjunlia</taxon>
    </lineage>
</organism>
<gene>
    <name evidence="3" type="ORF">GCM10012280_27380</name>
</gene>
<dbReference type="RefSeq" id="WP_189131890.1">
    <property type="nucleotide sequence ID" value="NZ_BMMS01000010.1"/>
</dbReference>
<dbReference type="InterPro" id="IPR013651">
    <property type="entry name" value="ATP-grasp_RimK-type"/>
</dbReference>
<dbReference type="Gene3D" id="3.30.470.20">
    <property type="entry name" value="ATP-grasp fold, B domain"/>
    <property type="match status" value="1"/>
</dbReference>
<evidence type="ECO:0000259" key="2">
    <source>
        <dbReference type="PROSITE" id="PS50975"/>
    </source>
</evidence>
<accession>A0A917ZP54</accession>
<dbReference type="Gene3D" id="3.30.1490.20">
    <property type="entry name" value="ATP-grasp fold, A domain"/>
    <property type="match status" value="1"/>
</dbReference>
<feature type="domain" description="ATP-grasp" evidence="2">
    <location>
        <begin position="96"/>
        <end position="272"/>
    </location>
</feature>
<dbReference type="PROSITE" id="PS50975">
    <property type="entry name" value="ATP_GRASP"/>
    <property type="match status" value="1"/>
</dbReference>
<dbReference type="SUPFAM" id="SSF56059">
    <property type="entry name" value="Glutathione synthetase ATP-binding domain-like"/>
    <property type="match status" value="1"/>
</dbReference>
<dbReference type="InterPro" id="IPR013815">
    <property type="entry name" value="ATP_grasp_subdomain_1"/>
</dbReference>
<dbReference type="GO" id="GO:0018169">
    <property type="term" value="F:ribosomal S6-glutamic acid ligase activity"/>
    <property type="evidence" value="ECO:0007669"/>
    <property type="project" value="TreeGrafter"/>
</dbReference>
<dbReference type="GO" id="GO:0046872">
    <property type="term" value="F:metal ion binding"/>
    <property type="evidence" value="ECO:0007669"/>
    <property type="project" value="InterPro"/>
</dbReference>
<reference evidence="3" key="1">
    <citation type="journal article" date="2014" name="Int. J. Syst. Evol. Microbiol.">
        <title>Complete genome sequence of Corynebacterium casei LMG S-19264T (=DSM 44701T), isolated from a smear-ripened cheese.</title>
        <authorList>
            <consortium name="US DOE Joint Genome Institute (JGI-PGF)"/>
            <person name="Walter F."/>
            <person name="Albersmeier A."/>
            <person name="Kalinowski J."/>
            <person name="Ruckert C."/>
        </authorList>
    </citation>
    <scope>NUCLEOTIDE SEQUENCE</scope>
    <source>
        <strain evidence="3">CGMCC 4.7201</strain>
    </source>
</reference>
<dbReference type="GO" id="GO:0005524">
    <property type="term" value="F:ATP binding"/>
    <property type="evidence" value="ECO:0007669"/>
    <property type="project" value="UniProtKB-UniRule"/>
</dbReference>
<keyword evidence="4" id="KW-1185">Reference proteome</keyword>
<dbReference type="PANTHER" id="PTHR21621:SF0">
    <property type="entry name" value="BETA-CITRYLGLUTAMATE SYNTHASE B-RELATED"/>
    <property type="match status" value="1"/>
</dbReference>
<dbReference type="PANTHER" id="PTHR21621">
    <property type="entry name" value="RIBOSOMAL PROTEIN S6 MODIFICATION PROTEIN"/>
    <property type="match status" value="1"/>
</dbReference>
<evidence type="ECO:0000313" key="3">
    <source>
        <dbReference type="EMBL" id="GGO87882.1"/>
    </source>
</evidence>
<name>A0A917ZP54_9ACTN</name>
<dbReference type="AlphaFoldDB" id="A0A917ZP54"/>
<dbReference type="EMBL" id="BMMS01000010">
    <property type="protein sequence ID" value="GGO87882.1"/>
    <property type="molecule type" value="Genomic_DNA"/>
</dbReference>
<protein>
    <recommendedName>
        <fullName evidence="2">ATP-grasp domain-containing protein</fullName>
    </recommendedName>
</protein>
<dbReference type="GO" id="GO:0005737">
    <property type="term" value="C:cytoplasm"/>
    <property type="evidence" value="ECO:0007669"/>
    <property type="project" value="TreeGrafter"/>
</dbReference>
<evidence type="ECO:0000256" key="1">
    <source>
        <dbReference type="PROSITE-ProRule" id="PRU00409"/>
    </source>
</evidence>
<dbReference type="Pfam" id="PF08443">
    <property type="entry name" value="RimK"/>
    <property type="match status" value="1"/>
</dbReference>
<dbReference type="Proteomes" id="UP000641932">
    <property type="component" value="Unassembled WGS sequence"/>
</dbReference>